<reference evidence="4" key="1">
    <citation type="submission" date="2017-02" db="UniProtKB">
        <authorList>
            <consortium name="WormBaseParasite"/>
        </authorList>
    </citation>
    <scope>IDENTIFICATION</scope>
</reference>
<accession>A0A0R3WS47</accession>
<dbReference type="Proteomes" id="UP000274429">
    <property type="component" value="Unassembled WGS sequence"/>
</dbReference>
<dbReference type="OrthoDB" id="25778at2759"/>
<feature type="region of interest" description="Disordered" evidence="1">
    <location>
        <begin position="15"/>
        <end position="40"/>
    </location>
</feature>
<gene>
    <name evidence="2" type="ORF">TTAC_LOCUS3572</name>
</gene>
<dbReference type="AlphaFoldDB" id="A0A0R3WS47"/>
<name>A0A0R3WS47_HYDTA</name>
<evidence type="ECO:0000313" key="3">
    <source>
        <dbReference type="Proteomes" id="UP000274429"/>
    </source>
</evidence>
<proteinExistence type="predicted"/>
<evidence type="ECO:0000313" key="4">
    <source>
        <dbReference type="WBParaSite" id="TTAC_0000358701-mRNA-1"/>
    </source>
</evidence>
<dbReference type="STRING" id="6205.A0A0R3WS47"/>
<dbReference type="EMBL" id="UYWX01002659">
    <property type="protein sequence ID" value="VDM22898.1"/>
    <property type="molecule type" value="Genomic_DNA"/>
</dbReference>
<organism evidence="4">
    <name type="scientific">Hydatigena taeniaeformis</name>
    <name type="common">Feline tapeworm</name>
    <name type="synonym">Taenia taeniaeformis</name>
    <dbReference type="NCBI Taxonomy" id="6205"/>
    <lineage>
        <taxon>Eukaryota</taxon>
        <taxon>Metazoa</taxon>
        <taxon>Spiralia</taxon>
        <taxon>Lophotrochozoa</taxon>
        <taxon>Platyhelminthes</taxon>
        <taxon>Cestoda</taxon>
        <taxon>Eucestoda</taxon>
        <taxon>Cyclophyllidea</taxon>
        <taxon>Taeniidae</taxon>
        <taxon>Hydatigera</taxon>
    </lineage>
</organism>
<keyword evidence="3" id="KW-1185">Reference proteome</keyword>
<evidence type="ECO:0000313" key="2">
    <source>
        <dbReference type="EMBL" id="VDM22898.1"/>
    </source>
</evidence>
<evidence type="ECO:0000256" key="1">
    <source>
        <dbReference type="SAM" id="MobiDB-lite"/>
    </source>
</evidence>
<reference evidence="2 3" key="2">
    <citation type="submission" date="2018-11" db="EMBL/GenBank/DDBJ databases">
        <authorList>
            <consortium name="Pathogen Informatics"/>
        </authorList>
    </citation>
    <scope>NUCLEOTIDE SEQUENCE [LARGE SCALE GENOMIC DNA]</scope>
</reference>
<protein>
    <submittedName>
        <fullName evidence="4">BCAS3 domain-containing protein</fullName>
    </submittedName>
</protein>
<sequence length="210" mass="22778">MEEEGDPSEVVAVLLGDARSEADGNRQSTGAMEVPLRRRHASEAASTVASSLPESVRSYRSITTAAPEGWAPDDAASYWYSQVELTTHLGPFRRIWMGPQFTFRVYPFDLEKLTMGDGVYLVTFFDVSAMEHYSEVGDAPKNDAYLYLPPCPSPLVMGISCGCSGVGSCVVGASASASSLNEGLFYIHRCGRLITMYDHNHGVSACVVVY</sequence>
<dbReference type="WBParaSite" id="TTAC_0000358701-mRNA-1">
    <property type="protein sequence ID" value="TTAC_0000358701-mRNA-1"/>
    <property type="gene ID" value="TTAC_0000358701"/>
</dbReference>